<accession>A0A3E3IXC7</accession>
<dbReference type="AlphaFoldDB" id="A0A3E3IXC7"/>
<sequence>MEIIKILKKNDLKKCSFMRRIFYPVKFHPDIAPHKSLLFPRATSQVSMLAWILGDCREDQIPRCFAALQV</sequence>
<reference evidence="1 2" key="1">
    <citation type="submission" date="2018-08" db="EMBL/GenBank/DDBJ databases">
        <title>A genome reference for cultivated species of the human gut microbiota.</title>
        <authorList>
            <person name="Zou Y."/>
            <person name="Xue W."/>
            <person name="Luo G."/>
        </authorList>
    </citation>
    <scope>NUCLEOTIDE SEQUENCE [LARGE SCALE GENOMIC DNA]</scope>
    <source>
        <strain evidence="1 2">AF26-4BH</strain>
    </source>
</reference>
<evidence type="ECO:0000313" key="2">
    <source>
        <dbReference type="Proteomes" id="UP000261166"/>
    </source>
</evidence>
<evidence type="ECO:0000313" key="1">
    <source>
        <dbReference type="EMBL" id="RGE71740.1"/>
    </source>
</evidence>
<gene>
    <name evidence="1" type="ORF">DWY69_11935</name>
</gene>
<name>A0A3E3IXC7_9FIRM</name>
<protein>
    <submittedName>
        <fullName evidence="1">Uncharacterized protein</fullName>
    </submittedName>
</protein>
<dbReference type="Proteomes" id="UP000261166">
    <property type="component" value="Unassembled WGS sequence"/>
</dbReference>
<dbReference type="EMBL" id="QVLU01000009">
    <property type="protein sequence ID" value="RGE71740.1"/>
    <property type="molecule type" value="Genomic_DNA"/>
</dbReference>
<proteinExistence type="predicted"/>
<comment type="caution">
    <text evidence="1">The sequence shown here is derived from an EMBL/GenBank/DDBJ whole genome shotgun (WGS) entry which is preliminary data.</text>
</comment>
<organism evidence="1 2">
    <name type="scientific">Eisenbergiella massiliensis</name>
    <dbReference type="NCBI Taxonomy" id="1720294"/>
    <lineage>
        <taxon>Bacteria</taxon>
        <taxon>Bacillati</taxon>
        <taxon>Bacillota</taxon>
        <taxon>Clostridia</taxon>
        <taxon>Lachnospirales</taxon>
        <taxon>Lachnospiraceae</taxon>
        <taxon>Eisenbergiella</taxon>
    </lineage>
</organism>